<evidence type="ECO:0000256" key="1">
    <source>
        <dbReference type="ARBA" id="ARBA00006865"/>
    </source>
</evidence>
<evidence type="ECO:0000259" key="2">
    <source>
        <dbReference type="PROSITE" id="PS51762"/>
    </source>
</evidence>
<feature type="domain" description="GH16" evidence="2">
    <location>
        <begin position="123"/>
        <end position="387"/>
    </location>
</feature>
<dbReference type="InterPro" id="IPR013320">
    <property type="entry name" value="ConA-like_dom_sf"/>
</dbReference>
<dbReference type="PANTHER" id="PTHR10963">
    <property type="entry name" value="GLYCOSYL HYDROLASE-RELATED"/>
    <property type="match status" value="1"/>
</dbReference>
<protein>
    <recommendedName>
        <fullName evidence="2">GH16 domain-containing protein</fullName>
    </recommendedName>
</protein>
<dbReference type="Gene3D" id="2.60.120.200">
    <property type="match status" value="1"/>
</dbReference>
<reference evidence="4" key="1">
    <citation type="journal article" date="2019" name="Int. J. Syst. Evol. Microbiol.">
        <title>The Global Catalogue of Microorganisms (GCM) 10K type strain sequencing project: providing services to taxonomists for standard genome sequencing and annotation.</title>
        <authorList>
            <consortium name="The Broad Institute Genomics Platform"/>
            <consortium name="The Broad Institute Genome Sequencing Center for Infectious Disease"/>
            <person name="Wu L."/>
            <person name="Ma J."/>
        </authorList>
    </citation>
    <scope>NUCLEOTIDE SEQUENCE [LARGE SCALE GENOMIC DNA]</scope>
    <source>
        <strain evidence="4">JCM 13008</strain>
    </source>
</reference>
<dbReference type="PROSITE" id="PS51762">
    <property type="entry name" value="GH16_2"/>
    <property type="match status" value="1"/>
</dbReference>
<comment type="similarity">
    <text evidence="1">Belongs to the glycosyl hydrolase 16 family.</text>
</comment>
<evidence type="ECO:0000313" key="4">
    <source>
        <dbReference type="Proteomes" id="UP001501581"/>
    </source>
</evidence>
<proteinExistence type="inferred from homology"/>
<dbReference type="InterPro" id="IPR050546">
    <property type="entry name" value="Glycosyl_Hydrlase_16"/>
</dbReference>
<evidence type="ECO:0000313" key="3">
    <source>
        <dbReference type="EMBL" id="GAA1113903.1"/>
    </source>
</evidence>
<dbReference type="RefSeq" id="WP_343996699.1">
    <property type="nucleotide sequence ID" value="NZ_BAAALG010000017.1"/>
</dbReference>
<dbReference type="EMBL" id="BAAALG010000017">
    <property type="protein sequence ID" value="GAA1113903.1"/>
    <property type="molecule type" value="Genomic_DNA"/>
</dbReference>
<dbReference type="PANTHER" id="PTHR10963:SF55">
    <property type="entry name" value="GLYCOSIDE HYDROLASE FAMILY 16 PROTEIN"/>
    <property type="match status" value="1"/>
</dbReference>
<dbReference type="CDD" id="cd08023">
    <property type="entry name" value="GH16_laminarinase_like"/>
    <property type="match status" value="1"/>
</dbReference>
<gene>
    <name evidence="3" type="ORF">GCM10009668_40130</name>
</gene>
<organism evidence="3 4">
    <name type="scientific">Nocardioides dubius</name>
    <dbReference type="NCBI Taxonomy" id="317019"/>
    <lineage>
        <taxon>Bacteria</taxon>
        <taxon>Bacillati</taxon>
        <taxon>Actinomycetota</taxon>
        <taxon>Actinomycetes</taxon>
        <taxon>Propionibacteriales</taxon>
        <taxon>Nocardioidaceae</taxon>
        <taxon>Nocardioides</taxon>
    </lineage>
</organism>
<dbReference type="Pfam" id="PF00722">
    <property type="entry name" value="Glyco_hydro_16"/>
    <property type="match status" value="1"/>
</dbReference>
<dbReference type="Proteomes" id="UP001501581">
    <property type="component" value="Unassembled WGS sequence"/>
</dbReference>
<keyword evidence="4" id="KW-1185">Reference proteome</keyword>
<dbReference type="SUPFAM" id="SSF49899">
    <property type="entry name" value="Concanavalin A-like lectins/glucanases"/>
    <property type="match status" value="1"/>
</dbReference>
<name>A0ABP4EKU9_9ACTN</name>
<sequence length="387" mass="42704">MGARHVLCAALVTVWSSTIALVGWGAVPVSADSHTVARASSAQQSPARSAVTAVQADVTGTKVKLQGKTKAAKAKVKVHRWSAETQRWRKVAQATSRKHRFQVTVRQSRVAERYRFTAPKQSAVVKQVKLPKQTDACGVRPAKADGTLWSCSFVDEFNGTSLDTSKWIPQVYGYATGSPEEFACYSDSTDHVAVRDGALQLTLAKHEAPSTCADGQSQTQYWSGMVSTYERFSQTYGRFEARMRSQATTAPGLHEAFWLYVDPRTTNGYTGEIDVVETYSSHPDLAIPYLHYDANPRSVTSGPNQTTAYNCRSTRGSYHTYRLEWTAAKIQIFVDDKLCLTNTSADPAFRQNFMVAFTQALGSVDNAPVATTPYPATMSVDWIRVWK</sequence>
<comment type="caution">
    <text evidence="3">The sequence shown here is derived from an EMBL/GenBank/DDBJ whole genome shotgun (WGS) entry which is preliminary data.</text>
</comment>
<accession>A0ABP4EKU9</accession>
<dbReference type="InterPro" id="IPR000757">
    <property type="entry name" value="Beta-glucanase-like"/>
</dbReference>